<dbReference type="PANTHER" id="PTHR13563:SF13">
    <property type="entry name" value="TRNA METHYLTRANSFERASE 10 HOMOLOG A"/>
    <property type="match status" value="1"/>
</dbReference>
<name>A0ABD3R3A3_9STRA</name>
<feature type="compositionally biased region" description="Basic and acidic residues" evidence="1">
    <location>
        <begin position="183"/>
        <end position="195"/>
    </location>
</feature>
<protein>
    <submittedName>
        <fullName evidence="2">Uncharacterized protein</fullName>
    </submittedName>
</protein>
<comment type="caution">
    <text evidence="2">The sequence shown here is derived from an EMBL/GenBank/DDBJ whole genome shotgun (WGS) entry which is preliminary data.</text>
</comment>
<dbReference type="Proteomes" id="UP001530377">
    <property type="component" value="Unassembled WGS sequence"/>
</dbReference>
<dbReference type="AlphaFoldDB" id="A0ABD3R3A3"/>
<feature type="compositionally biased region" description="Acidic residues" evidence="1">
    <location>
        <begin position="196"/>
        <end position="210"/>
    </location>
</feature>
<evidence type="ECO:0000256" key="1">
    <source>
        <dbReference type="SAM" id="MobiDB-lite"/>
    </source>
</evidence>
<proteinExistence type="predicted"/>
<dbReference type="InterPro" id="IPR007356">
    <property type="entry name" value="tRNA_m1G_MeTrfase_euk"/>
</dbReference>
<reference evidence="2 3" key="1">
    <citation type="submission" date="2024-10" db="EMBL/GenBank/DDBJ databases">
        <title>Updated reference genomes for cyclostephanoid diatoms.</title>
        <authorList>
            <person name="Roberts W.R."/>
            <person name="Alverson A.J."/>
        </authorList>
    </citation>
    <scope>NUCLEOTIDE SEQUENCE [LARGE SCALE GENOMIC DNA]</scope>
    <source>
        <strain evidence="2 3">AJA228-03</strain>
    </source>
</reference>
<feature type="region of interest" description="Disordered" evidence="1">
    <location>
        <begin position="150"/>
        <end position="223"/>
    </location>
</feature>
<organism evidence="2 3">
    <name type="scientific">Cyclostephanos tholiformis</name>
    <dbReference type="NCBI Taxonomy" id="382380"/>
    <lineage>
        <taxon>Eukaryota</taxon>
        <taxon>Sar</taxon>
        <taxon>Stramenopiles</taxon>
        <taxon>Ochrophyta</taxon>
        <taxon>Bacillariophyta</taxon>
        <taxon>Coscinodiscophyceae</taxon>
        <taxon>Thalassiosirophycidae</taxon>
        <taxon>Stephanodiscales</taxon>
        <taxon>Stephanodiscaceae</taxon>
        <taxon>Cyclostephanos</taxon>
    </lineage>
</organism>
<accession>A0ABD3R3A3</accession>
<dbReference type="InterPro" id="IPR038459">
    <property type="entry name" value="MT_TRM10-typ_sf"/>
</dbReference>
<dbReference type="PANTHER" id="PTHR13563">
    <property type="entry name" value="TRNA (GUANINE-9-) METHYLTRANSFERASE"/>
    <property type="match status" value="1"/>
</dbReference>
<keyword evidence="3" id="KW-1185">Reference proteome</keyword>
<evidence type="ECO:0000313" key="2">
    <source>
        <dbReference type="EMBL" id="KAL3806897.1"/>
    </source>
</evidence>
<sequence length="223" mass="24344">MEGADLRGQALDGRNLDAERRRQVKNEADGSGCARRDARVCFDCSFEDRLTNKERNSLALQLRYVYIMNRRSSAPVLVDVCGLRRGGTTRLHLENIEGFLDRWEEKAYRCHEGGMEEVYARCHGGNGGGKASALATEMAMATAADDDAVTRDSDFATDGFGRGPGARPPNGSATTDAVGRMPDNAKDVEEKKTDDDAKDEGEANEEEEDGGVNLDGKIDYIKS</sequence>
<dbReference type="Gene3D" id="3.40.1280.30">
    <property type="match status" value="1"/>
</dbReference>
<dbReference type="EMBL" id="JALLPB020000708">
    <property type="protein sequence ID" value="KAL3806897.1"/>
    <property type="molecule type" value="Genomic_DNA"/>
</dbReference>
<gene>
    <name evidence="2" type="ORF">ACHAXA_008704</name>
</gene>
<evidence type="ECO:0000313" key="3">
    <source>
        <dbReference type="Proteomes" id="UP001530377"/>
    </source>
</evidence>